<keyword evidence="5 10" id="KW-0418">Kinase</keyword>
<dbReference type="PROSITE" id="PS01125">
    <property type="entry name" value="ROK"/>
    <property type="match status" value="1"/>
</dbReference>
<name>A0A6G9IA22_9GAMM</name>
<proteinExistence type="predicted"/>
<gene>
    <name evidence="10" type="primary">nagK</name>
    <name evidence="10" type="ORF">IPMB12_04845</name>
</gene>
<dbReference type="NCBIfam" id="NF009835">
    <property type="entry name" value="PRK13310.1"/>
    <property type="match status" value="1"/>
</dbReference>
<keyword evidence="4" id="KW-0547">Nucleotide-binding</keyword>
<protein>
    <recommendedName>
        <fullName evidence="1">N-acetylglucosamine kinase</fullName>
        <ecNumber evidence="1">2.7.1.59</ecNumber>
    </recommendedName>
</protein>
<evidence type="ECO:0000313" key="10">
    <source>
        <dbReference type="EMBL" id="QIQ21066.1"/>
    </source>
</evidence>
<evidence type="ECO:0000256" key="8">
    <source>
        <dbReference type="ARBA" id="ARBA00023277"/>
    </source>
</evidence>
<evidence type="ECO:0000256" key="9">
    <source>
        <dbReference type="ARBA" id="ARBA00049065"/>
    </source>
</evidence>
<dbReference type="InParanoid" id="A0A6G9IA22"/>
<evidence type="ECO:0000256" key="1">
    <source>
        <dbReference type="ARBA" id="ARBA00012122"/>
    </source>
</evidence>
<organism evidence="10 11">
    <name type="scientific">Zophobihabitans entericus</name>
    <dbReference type="NCBI Taxonomy" id="1635327"/>
    <lineage>
        <taxon>Bacteria</taxon>
        <taxon>Pseudomonadati</taxon>
        <taxon>Pseudomonadota</taxon>
        <taxon>Gammaproteobacteria</taxon>
        <taxon>Orbales</taxon>
        <taxon>Orbaceae</taxon>
        <taxon>Zophobihabitans</taxon>
    </lineage>
</organism>
<keyword evidence="6" id="KW-0862">Zinc</keyword>
<dbReference type="Proteomes" id="UP000501168">
    <property type="component" value="Chromosome"/>
</dbReference>
<keyword evidence="7" id="KW-0067">ATP-binding</keyword>
<dbReference type="RefSeq" id="WP_166915481.1">
    <property type="nucleotide sequence ID" value="NZ_CP050253.1"/>
</dbReference>
<evidence type="ECO:0000256" key="2">
    <source>
        <dbReference type="ARBA" id="ARBA00022679"/>
    </source>
</evidence>
<keyword evidence="3" id="KW-0479">Metal-binding</keyword>
<evidence type="ECO:0000256" key="7">
    <source>
        <dbReference type="ARBA" id="ARBA00022840"/>
    </source>
</evidence>
<comment type="catalytic activity">
    <reaction evidence="9">
        <text>N-acetyl-D-glucosamine + ATP = N-acetyl-D-glucosamine 6-phosphate + ADP + H(+)</text>
        <dbReference type="Rhea" id="RHEA:17417"/>
        <dbReference type="ChEBI" id="CHEBI:15378"/>
        <dbReference type="ChEBI" id="CHEBI:30616"/>
        <dbReference type="ChEBI" id="CHEBI:57513"/>
        <dbReference type="ChEBI" id="CHEBI:456216"/>
        <dbReference type="ChEBI" id="CHEBI:506227"/>
        <dbReference type="EC" id="2.7.1.59"/>
    </reaction>
</comment>
<evidence type="ECO:0000256" key="3">
    <source>
        <dbReference type="ARBA" id="ARBA00022723"/>
    </source>
</evidence>
<dbReference type="InterPro" id="IPR049874">
    <property type="entry name" value="ROK_cs"/>
</dbReference>
<dbReference type="GO" id="GO:0045127">
    <property type="term" value="F:N-acetylglucosamine kinase activity"/>
    <property type="evidence" value="ECO:0007669"/>
    <property type="project" value="UniProtKB-EC"/>
</dbReference>
<dbReference type="GO" id="GO:0005524">
    <property type="term" value="F:ATP binding"/>
    <property type="evidence" value="ECO:0007669"/>
    <property type="project" value="UniProtKB-KW"/>
</dbReference>
<dbReference type="Pfam" id="PF00480">
    <property type="entry name" value="ROK"/>
    <property type="match status" value="1"/>
</dbReference>
<dbReference type="SUPFAM" id="SSF53067">
    <property type="entry name" value="Actin-like ATPase domain"/>
    <property type="match status" value="1"/>
</dbReference>
<dbReference type="AlphaFoldDB" id="A0A6G9IA22"/>
<keyword evidence="11" id="KW-1185">Reference proteome</keyword>
<evidence type="ECO:0000256" key="6">
    <source>
        <dbReference type="ARBA" id="ARBA00022833"/>
    </source>
</evidence>
<dbReference type="EC" id="2.7.1.59" evidence="1"/>
<dbReference type="PANTHER" id="PTHR18964">
    <property type="entry name" value="ROK (REPRESSOR, ORF, KINASE) FAMILY"/>
    <property type="match status" value="1"/>
</dbReference>
<dbReference type="FunCoup" id="A0A6G9IA22">
    <property type="interactions" value="61"/>
</dbReference>
<keyword evidence="8" id="KW-0119">Carbohydrate metabolism</keyword>
<evidence type="ECO:0000256" key="5">
    <source>
        <dbReference type="ARBA" id="ARBA00022777"/>
    </source>
</evidence>
<accession>A0A6G9IA22</accession>
<dbReference type="GO" id="GO:0046872">
    <property type="term" value="F:metal ion binding"/>
    <property type="evidence" value="ECO:0007669"/>
    <property type="project" value="UniProtKB-KW"/>
</dbReference>
<dbReference type="KEGG" id="orb:IPMB12_04845"/>
<sequence length="302" mass="33541">MLYGFDVGGTKIELAVFDKELKEVWRKRVPTPHQSYEAFLDIFVTLVNEADERFQCQGTIGIGVPGIVDIQNKTVFTTNIDIAKNKPFIWDLETRLKRNIEVNNDANCFALSEAFTPELQQYQQVLGVILGTGLGGGIVTQHKIVSGLNGCAGEIGHFKLPLDCLQILGYDIPVIACGCGQKGCCERYLSGTGFTWLYEHFYQVSEAAPDIIKLYYQGQPEAVEHVERYLELLAAYLANVLMIIDADLVVIGGGLSNFDEIYHQLPNRLTKYLLKVMKPPRIEKARYGDSGGARGAALLCLK</sequence>
<evidence type="ECO:0000256" key="4">
    <source>
        <dbReference type="ARBA" id="ARBA00022741"/>
    </source>
</evidence>
<dbReference type="CDD" id="cd24057">
    <property type="entry name" value="ASKHA_NBD_ROK_NAGK"/>
    <property type="match status" value="1"/>
</dbReference>
<dbReference type="InterPro" id="IPR000600">
    <property type="entry name" value="ROK"/>
</dbReference>
<dbReference type="Gene3D" id="3.30.420.40">
    <property type="match status" value="2"/>
</dbReference>
<evidence type="ECO:0000313" key="11">
    <source>
        <dbReference type="Proteomes" id="UP000501168"/>
    </source>
</evidence>
<reference evidence="10 11" key="1">
    <citation type="submission" date="2020-03" db="EMBL/GenBank/DDBJ databases">
        <title>Complete genome sequence of Orbus sp. IPMB12 (BCRC 80908).</title>
        <authorList>
            <person name="Lo W.-S."/>
            <person name="Chang T.-H."/>
            <person name="Kuo C.-H."/>
        </authorList>
    </citation>
    <scope>NUCLEOTIDE SEQUENCE [LARGE SCALE GENOMIC DNA]</scope>
    <source>
        <strain evidence="10 11">IPMB12</strain>
    </source>
</reference>
<dbReference type="InterPro" id="IPR043129">
    <property type="entry name" value="ATPase_NBD"/>
</dbReference>
<dbReference type="EMBL" id="CP050253">
    <property type="protein sequence ID" value="QIQ21066.1"/>
    <property type="molecule type" value="Genomic_DNA"/>
</dbReference>
<dbReference type="PANTHER" id="PTHR18964:SF162">
    <property type="entry name" value="N-ACETYL-D-GLUCOSAMINE KINASE"/>
    <property type="match status" value="1"/>
</dbReference>
<keyword evidence="2 10" id="KW-0808">Transferase</keyword>